<dbReference type="RefSeq" id="WP_382341750.1">
    <property type="nucleotide sequence ID" value="NZ_JBHSAB010000005.1"/>
</dbReference>
<accession>A0ABV8CDQ1</accession>
<evidence type="ECO:0000313" key="1">
    <source>
        <dbReference type="EMBL" id="MFC3908453.1"/>
    </source>
</evidence>
<comment type="caution">
    <text evidence="1">The sequence shown here is derived from an EMBL/GenBank/DDBJ whole genome shotgun (WGS) entry which is preliminary data.</text>
</comment>
<dbReference type="EMBL" id="JBHSAB010000005">
    <property type="protein sequence ID" value="MFC3908453.1"/>
    <property type="molecule type" value="Genomic_DNA"/>
</dbReference>
<evidence type="ECO:0000313" key="2">
    <source>
        <dbReference type="Proteomes" id="UP001595758"/>
    </source>
</evidence>
<proteinExistence type="predicted"/>
<sequence>MSLYIHGTNSLILPLLKATNFNIISPPHSLEQYTLAPFGGEISKGGYQRLDNDGIAFGTLETTQSPVGGTERYTLRKILDKYANQLEPYSIENNKQHLNDCVSNLMSRACSEFNTLLIYLARAKQTGLTTDEVLDQGKIAAIKENLELTRQFLHLFLLLGSKINIKNLNDINPYSEQARRLFFPLTSSDEAWFSFVSVCARIKKSQLDIAAIIRNGDFSEKALQPVINVLNGSEDDFFITGSEVKFDPDYQNVSYARKACNDGHFFSFSTNRGTTIIEHFQDMLRGSIMPSYFSKLHAQIKKYLAIIDKKQVLFERLLAKEPENLLTEDIACFTNKPFPLVLVVEETDKITLFDEHTKEYRSFSPLIIGEDIKTIATTAEHQLLLANYFYTQEKKVKVITIQELNNLRLEQTIAPLLSFFRDNYDKKFKNTNSAGLVKIKQLLHSNRDHQEKLQEIIKIAKEKTAPGWRLWYSQSHFFGRGRHESVHQLYKKIANIIPQQFHLSDNGEKALRDQLTEIGALLKQETFVHGSTSKINL</sequence>
<reference evidence="2" key="1">
    <citation type="journal article" date="2019" name="Int. J. Syst. Evol. Microbiol.">
        <title>The Global Catalogue of Microorganisms (GCM) 10K type strain sequencing project: providing services to taxonomists for standard genome sequencing and annotation.</title>
        <authorList>
            <consortium name="The Broad Institute Genomics Platform"/>
            <consortium name="The Broad Institute Genome Sequencing Center for Infectious Disease"/>
            <person name="Wu L."/>
            <person name="Ma J."/>
        </authorList>
    </citation>
    <scope>NUCLEOTIDE SEQUENCE [LARGE SCALE GENOMIC DNA]</scope>
    <source>
        <strain evidence="2">CCUG 59858</strain>
    </source>
</reference>
<name>A0ABV8CDQ1_9GAMM</name>
<keyword evidence="2" id="KW-1185">Reference proteome</keyword>
<protein>
    <submittedName>
        <fullName evidence="1">Uncharacterized protein</fullName>
    </submittedName>
</protein>
<organism evidence="1 2">
    <name type="scientific">Legionella dresdenensis</name>
    <dbReference type="NCBI Taxonomy" id="450200"/>
    <lineage>
        <taxon>Bacteria</taxon>
        <taxon>Pseudomonadati</taxon>
        <taxon>Pseudomonadota</taxon>
        <taxon>Gammaproteobacteria</taxon>
        <taxon>Legionellales</taxon>
        <taxon>Legionellaceae</taxon>
        <taxon>Legionella</taxon>
    </lineage>
</organism>
<gene>
    <name evidence="1" type="ORF">ACFORL_05105</name>
</gene>
<dbReference type="Proteomes" id="UP001595758">
    <property type="component" value="Unassembled WGS sequence"/>
</dbReference>